<name>A0A853BIF5_9ACTN</name>
<dbReference type="PROSITE" id="PS51462">
    <property type="entry name" value="NUDIX"/>
    <property type="match status" value="1"/>
</dbReference>
<dbReference type="Proteomes" id="UP000575985">
    <property type="component" value="Unassembled WGS sequence"/>
</dbReference>
<dbReference type="InterPro" id="IPR000086">
    <property type="entry name" value="NUDIX_hydrolase_dom"/>
</dbReference>
<dbReference type="RefSeq" id="WP_179766028.1">
    <property type="nucleotide sequence ID" value="NZ_JACCFO010000001.1"/>
</dbReference>
<evidence type="ECO:0000256" key="2">
    <source>
        <dbReference type="ARBA" id="ARBA00022801"/>
    </source>
</evidence>
<dbReference type="PANTHER" id="PTHR43046">
    <property type="entry name" value="GDP-MANNOSE MANNOSYL HYDROLASE"/>
    <property type="match status" value="1"/>
</dbReference>
<dbReference type="CDD" id="cd18876">
    <property type="entry name" value="NUDIX_Hydrolase"/>
    <property type="match status" value="1"/>
</dbReference>
<evidence type="ECO:0000259" key="4">
    <source>
        <dbReference type="PROSITE" id="PS51462"/>
    </source>
</evidence>
<proteinExistence type="predicted"/>
<dbReference type="Gene3D" id="3.90.79.10">
    <property type="entry name" value="Nucleoside Triphosphate Pyrophosphohydrolase"/>
    <property type="match status" value="1"/>
</dbReference>
<dbReference type="PANTHER" id="PTHR43046:SF12">
    <property type="entry name" value="GDP-MANNOSE MANNOSYL HYDROLASE"/>
    <property type="match status" value="1"/>
</dbReference>
<dbReference type="InterPro" id="IPR015797">
    <property type="entry name" value="NUDIX_hydrolase-like_dom_sf"/>
</dbReference>
<evidence type="ECO:0000256" key="1">
    <source>
        <dbReference type="ARBA" id="ARBA00001946"/>
    </source>
</evidence>
<keyword evidence="3" id="KW-0460">Magnesium</keyword>
<protein>
    <submittedName>
        <fullName evidence="5">ADP-ribose pyrophosphatase YjhB (NUDIX family)</fullName>
    </submittedName>
</protein>
<dbReference type="Pfam" id="PF00293">
    <property type="entry name" value="NUDIX"/>
    <property type="match status" value="1"/>
</dbReference>
<gene>
    <name evidence="5" type="ORF">HNR12_000649</name>
</gene>
<dbReference type="SUPFAM" id="SSF55811">
    <property type="entry name" value="Nudix"/>
    <property type="match status" value="1"/>
</dbReference>
<dbReference type="EMBL" id="JACCFO010000001">
    <property type="protein sequence ID" value="NYI94372.1"/>
    <property type="molecule type" value="Genomic_DNA"/>
</dbReference>
<dbReference type="AlphaFoldDB" id="A0A853BIF5"/>
<keyword evidence="6" id="KW-1185">Reference proteome</keyword>
<comment type="cofactor">
    <cofactor evidence="1">
        <name>Mg(2+)</name>
        <dbReference type="ChEBI" id="CHEBI:18420"/>
    </cofactor>
</comment>
<dbReference type="GO" id="GO:0016787">
    <property type="term" value="F:hydrolase activity"/>
    <property type="evidence" value="ECO:0007669"/>
    <property type="project" value="UniProtKB-KW"/>
</dbReference>
<accession>A0A853BIF5</accession>
<feature type="domain" description="Nudix hydrolase" evidence="4">
    <location>
        <begin position="26"/>
        <end position="157"/>
    </location>
</feature>
<comment type="caution">
    <text evidence="5">The sequence shown here is derived from an EMBL/GenBank/DDBJ whole genome shotgun (WGS) entry which is preliminary data.</text>
</comment>
<evidence type="ECO:0000313" key="5">
    <source>
        <dbReference type="EMBL" id="NYI94372.1"/>
    </source>
</evidence>
<evidence type="ECO:0000256" key="3">
    <source>
        <dbReference type="ARBA" id="ARBA00022842"/>
    </source>
</evidence>
<organism evidence="5 6">
    <name type="scientific">Streptomonospora nanhaiensis</name>
    <dbReference type="NCBI Taxonomy" id="1323731"/>
    <lineage>
        <taxon>Bacteria</taxon>
        <taxon>Bacillati</taxon>
        <taxon>Actinomycetota</taxon>
        <taxon>Actinomycetes</taxon>
        <taxon>Streptosporangiales</taxon>
        <taxon>Nocardiopsidaceae</taxon>
        <taxon>Streptomonospora</taxon>
    </lineage>
</organism>
<evidence type="ECO:0000313" key="6">
    <source>
        <dbReference type="Proteomes" id="UP000575985"/>
    </source>
</evidence>
<sequence length="176" mass="18267">MAHDADTPAPAGSDADAERAFYESLPRTRSAAGALLTTGDGRVLLVKPTYKPGWSLPGGVVEQQESPLAACRRECGEELGFVPALRGLVCLDWLPGAGHPDGRPALVHVFAGAVDEEGFARVRLPAEELSAAVLATPAELPGLLPPGRLRRVEAALAADAAGRTAYLEGGRPVGWA</sequence>
<reference evidence="5 6" key="1">
    <citation type="submission" date="2020-07" db="EMBL/GenBank/DDBJ databases">
        <title>Sequencing the genomes of 1000 actinobacteria strains.</title>
        <authorList>
            <person name="Klenk H.-P."/>
        </authorList>
    </citation>
    <scope>NUCLEOTIDE SEQUENCE [LARGE SCALE GENOMIC DNA]</scope>
    <source>
        <strain evidence="5 6">DSM 45927</strain>
    </source>
</reference>
<keyword evidence="2" id="KW-0378">Hydrolase</keyword>